<evidence type="ECO:0000313" key="1">
    <source>
        <dbReference type="EMBL" id="RFM27785.1"/>
    </source>
</evidence>
<dbReference type="AlphaFoldDB" id="A0A3E1NIM2"/>
<dbReference type="EMBL" id="QTJU01000004">
    <property type="protein sequence ID" value="RFM27785.1"/>
    <property type="molecule type" value="Genomic_DNA"/>
</dbReference>
<reference evidence="1 2" key="1">
    <citation type="submission" date="2018-08" db="EMBL/GenBank/DDBJ databases">
        <title>Chitinophagaceae sp. K23C18032701, a novel bacterium isolated from forest soil.</title>
        <authorList>
            <person name="Wang C."/>
        </authorList>
    </citation>
    <scope>NUCLEOTIDE SEQUENCE [LARGE SCALE GENOMIC DNA]</scope>
    <source>
        <strain evidence="1 2">K23C18032701</strain>
    </source>
</reference>
<keyword evidence="2" id="KW-1185">Reference proteome</keyword>
<comment type="caution">
    <text evidence="1">The sequence shown here is derived from an EMBL/GenBank/DDBJ whole genome shotgun (WGS) entry which is preliminary data.</text>
</comment>
<name>A0A3E1NIM2_9BACT</name>
<gene>
    <name evidence="1" type="ORF">DXN05_13885</name>
</gene>
<organism evidence="1 2">
    <name type="scientific">Deminuibacter soli</name>
    <dbReference type="NCBI Taxonomy" id="2291815"/>
    <lineage>
        <taxon>Bacteria</taxon>
        <taxon>Pseudomonadati</taxon>
        <taxon>Bacteroidota</taxon>
        <taxon>Chitinophagia</taxon>
        <taxon>Chitinophagales</taxon>
        <taxon>Chitinophagaceae</taxon>
        <taxon>Deminuibacter</taxon>
    </lineage>
</organism>
<sequence>MRVGGLMLEGLMLGVGDLSGAGCGDTARGKGQRRIGRRFWAKSLAELISNYLVDLHVSYTLS</sequence>
<protein>
    <submittedName>
        <fullName evidence="1">Uncharacterized protein</fullName>
    </submittedName>
</protein>
<accession>A0A3E1NIM2</accession>
<proteinExistence type="predicted"/>
<evidence type="ECO:0000313" key="2">
    <source>
        <dbReference type="Proteomes" id="UP000261284"/>
    </source>
</evidence>
<dbReference type="Proteomes" id="UP000261284">
    <property type="component" value="Unassembled WGS sequence"/>
</dbReference>